<dbReference type="InterPro" id="IPR004045">
    <property type="entry name" value="Glutathione_S-Trfase_N"/>
</dbReference>
<dbReference type="Gramene" id="KVH90062">
    <property type="protein sequence ID" value="KVH90062"/>
    <property type="gene ID" value="Ccrd_007906"/>
</dbReference>
<dbReference type="FunFam" id="1.20.1050.10:FF:000039">
    <property type="entry name" value="Glutathione S-transferase theta-1"/>
    <property type="match status" value="1"/>
</dbReference>
<dbReference type="PROSITE" id="PS50405">
    <property type="entry name" value="GST_CTER"/>
    <property type="match status" value="1"/>
</dbReference>
<dbReference type="Proteomes" id="UP000243975">
    <property type="component" value="Unassembled WGS sequence"/>
</dbReference>
<sequence length="376" mass="42693">MALKVYADRISPPSRAILIFCNHAILIYLSCAFPGVANHWYPGDLFKRAKIHSILDWHHSNLRRGSAGLSFNTIVAPLKGLPSYAQVTKESEQLQSEEDGHRILGPYKKVLQWMEDTKSATAPHFDEVHGVLFKSQKGIREWMATQSGKTELKSKMVNGIDFEEIRVDILKNQQYSPEYKAINPMYQVPAIADGRFKLFESHAILIYISCAFPGVASHWYPSDLSKRAKIHSVLDWHHSNLRRGAAGLVFNTLLAPIKGLPLNPQAAKESEQILIRSLSKLENFWLKDGRFLVGSSQPSIADLSLVCELMQLELLSEEDRHRILSPYKKVLQWMEDTKSATAPHFDEVHRVLFKAQKGIRERMPTQSGKPELKSKM</sequence>
<dbReference type="PROSITE" id="PS50404">
    <property type="entry name" value="GST_NTER"/>
    <property type="match status" value="1"/>
</dbReference>
<evidence type="ECO:0000256" key="5">
    <source>
        <dbReference type="ARBA" id="ARBA00047960"/>
    </source>
</evidence>
<dbReference type="Pfam" id="PF13410">
    <property type="entry name" value="GST_C_2"/>
    <property type="match status" value="1"/>
</dbReference>
<dbReference type="SUPFAM" id="SSF52833">
    <property type="entry name" value="Thioredoxin-like"/>
    <property type="match status" value="1"/>
</dbReference>
<reference evidence="8 9" key="1">
    <citation type="journal article" date="2016" name="Sci. Rep.">
        <title>The genome sequence of the outbreeding globe artichoke constructed de novo incorporating a phase-aware low-pass sequencing strategy of F1 progeny.</title>
        <authorList>
            <person name="Scaglione D."/>
            <person name="Reyes-Chin-Wo S."/>
            <person name="Acquadro A."/>
            <person name="Froenicke L."/>
            <person name="Portis E."/>
            <person name="Beitel C."/>
            <person name="Tirone M."/>
            <person name="Mauro R."/>
            <person name="Lo Monaco A."/>
            <person name="Mauromicale G."/>
            <person name="Faccioli P."/>
            <person name="Cattivelli L."/>
            <person name="Rieseberg L."/>
            <person name="Michelmore R."/>
            <person name="Lanteri S."/>
        </authorList>
    </citation>
    <scope>NUCLEOTIDE SEQUENCE [LARGE SCALE GENOMIC DNA]</scope>
    <source>
        <strain evidence="8">2C</strain>
    </source>
</reference>
<comment type="catalytic activity">
    <reaction evidence="5">
        <text>RX + glutathione = an S-substituted glutathione + a halide anion + H(+)</text>
        <dbReference type="Rhea" id="RHEA:16437"/>
        <dbReference type="ChEBI" id="CHEBI:15378"/>
        <dbReference type="ChEBI" id="CHEBI:16042"/>
        <dbReference type="ChEBI" id="CHEBI:17792"/>
        <dbReference type="ChEBI" id="CHEBI:57925"/>
        <dbReference type="ChEBI" id="CHEBI:90779"/>
        <dbReference type="EC" id="2.5.1.18"/>
    </reaction>
</comment>
<dbReference type="Gene3D" id="1.20.1050.10">
    <property type="match status" value="2"/>
</dbReference>
<keyword evidence="3" id="KW-0216">Detoxification</keyword>
<dbReference type="GO" id="GO:0009407">
    <property type="term" value="P:toxin catabolic process"/>
    <property type="evidence" value="ECO:0007669"/>
    <property type="project" value="UniProtKB-ARBA"/>
</dbReference>
<feature type="domain" description="GST N-terminal" evidence="6">
    <location>
        <begin position="158"/>
        <end position="216"/>
    </location>
</feature>
<evidence type="ECO:0000259" key="6">
    <source>
        <dbReference type="PROSITE" id="PS50404"/>
    </source>
</evidence>
<dbReference type="SFLD" id="SFLDG00358">
    <property type="entry name" value="Main_(cytGST)"/>
    <property type="match status" value="1"/>
</dbReference>
<gene>
    <name evidence="8" type="ORF">Ccrd_007906</name>
</gene>
<dbReference type="InterPro" id="IPR043377">
    <property type="entry name" value="GSTT1/2/3"/>
</dbReference>
<dbReference type="InterPro" id="IPR010987">
    <property type="entry name" value="Glutathione-S-Trfase_C-like"/>
</dbReference>
<dbReference type="InterPro" id="IPR036249">
    <property type="entry name" value="Thioredoxin-like_sf"/>
</dbReference>
<dbReference type="CDD" id="cd03183">
    <property type="entry name" value="GST_C_Theta"/>
    <property type="match status" value="1"/>
</dbReference>
<dbReference type="SUPFAM" id="SSF47616">
    <property type="entry name" value="GST C-terminal domain-like"/>
    <property type="match status" value="2"/>
</dbReference>
<dbReference type="PANTHER" id="PTHR44750:SF1">
    <property type="entry name" value="GLUTATHIONE S-TRANSFERASE T1-RELATED"/>
    <property type="match status" value="1"/>
</dbReference>
<comment type="similarity">
    <text evidence="1">Belongs to the GST superfamily. Theta family.</text>
</comment>
<evidence type="ECO:0000256" key="4">
    <source>
        <dbReference type="ARBA" id="ARBA00022679"/>
    </source>
</evidence>
<dbReference type="InterPro" id="IPR036282">
    <property type="entry name" value="Glutathione-S-Trfase_C_sf"/>
</dbReference>
<keyword evidence="9" id="KW-1185">Reference proteome</keyword>
<organism evidence="8 9">
    <name type="scientific">Cynara cardunculus var. scolymus</name>
    <name type="common">Globe artichoke</name>
    <name type="synonym">Cynara scolymus</name>
    <dbReference type="NCBI Taxonomy" id="59895"/>
    <lineage>
        <taxon>Eukaryota</taxon>
        <taxon>Viridiplantae</taxon>
        <taxon>Streptophyta</taxon>
        <taxon>Embryophyta</taxon>
        <taxon>Tracheophyta</taxon>
        <taxon>Spermatophyta</taxon>
        <taxon>Magnoliopsida</taxon>
        <taxon>eudicotyledons</taxon>
        <taxon>Gunneridae</taxon>
        <taxon>Pentapetalae</taxon>
        <taxon>asterids</taxon>
        <taxon>campanulids</taxon>
        <taxon>Asterales</taxon>
        <taxon>Asteraceae</taxon>
        <taxon>Carduoideae</taxon>
        <taxon>Cardueae</taxon>
        <taxon>Carduinae</taxon>
        <taxon>Cynara</taxon>
    </lineage>
</organism>
<protein>
    <recommendedName>
        <fullName evidence="2">glutathione transferase</fullName>
        <ecNumber evidence="2">2.5.1.18</ecNumber>
    </recommendedName>
</protein>
<dbReference type="InterPro" id="IPR040079">
    <property type="entry name" value="Glutathione_S-Trfase"/>
</dbReference>
<evidence type="ECO:0000256" key="2">
    <source>
        <dbReference type="ARBA" id="ARBA00012452"/>
    </source>
</evidence>
<dbReference type="STRING" id="59895.A0A103XG71"/>
<dbReference type="SFLD" id="SFLDS00019">
    <property type="entry name" value="Glutathione_Transferase_(cytos"/>
    <property type="match status" value="1"/>
</dbReference>
<feature type="domain" description="GST C-terminal" evidence="7">
    <location>
        <begin position="223"/>
        <end position="367"/>
    </location>
</feature>
<dbReference type="EC" id="2.5.1.18" evidence="2"/>
<dbReference type="AlphaFoldDB" id="A0A103XG71"/>
<keyword evidence="4" id="KW-0808">Transferase</keyword>
<evidence type="ECO:0000313" key="9">
    <source>
        <dbReference type="Proteomes" id="UP000243975"/>
    </source>
</evidence>
<dbReference type="Pfam" id="PF02798">
    <property type="entry name" value="GST_N"/>
    <property type="match status" value="1"/>
</dbReference>
<dbReference type="Gene3D" id="3.40.30.10">
    <property type="entry name" value="Glutaredoxin"/>
    <property type="match status" value="1"/>
</dbReference>
<name>A0A103XG71_CYNCS</name>
<accession>A0A103XG71</accession>
<dbReference type="PANTHER" id="PTHR44750">
    <property type="entry name" value="GLUTATHIONE S-TRANSFERASE T1-RELATED"/>
    <property type="match status" value="1"/>
</dbReference>
<dbReference type="OMA" id="FEGSAIM"/>
<evidence type="ECO:0000259" key="7">
    <source>
        <dbReference type="PROSITE" id="PS50405"/>
    </source>
</evidence>
<evidence type="ECO:0000256" key="1">
    <source>
        <dbReference type="ARBA" id="ARBA00009899"/>
    </source>
</evidence>
<dbReference type="GO" id="GO:0004364">
    <property type="term" value="F:glutathione transferase activity"/>
    <property type="evidence" value="ECO:0007669"/>
    <property type="project" value="UniProtKB-EC"/>
</dbReference>
<evidence type="ECO:0000313" key="8">
    <source>
        <dbReference type="EMBL" id="KVH90062.1"/>
    </source>
</evidence>
<dbReference type="InterPro" id="IPR040077">
    <property type="entry name" value="GST_C_Theta"/>
</dbReference>
<evidence type="ECO:0000256" key="3">
    <source>
        <dbReference type="ARBA" id="ARBA00022575"/>
    </source>
</evidence>
<dbReference type="EMBL" id="LEKV01005118">
    <property type="protein sequence ID" value="KVH90062.1"/>
    <property type="molecule type" value="Genomic_DNA"/>
</dbReference>
<proteinExistence type="inferred from homology"/>
<comment type="caution">
    <text evidence="8">The sequence shown here is derived from an EMBL/GenBank/DDBJ whole genome shotgun (WGS) entry which is preliminary data.</text>
</comment>